<dbReference type="PANTHER" id="PTHR46891">
    <property type="entry name" value="SERPENTINE RECEPTOR, CLASS H-RELATED"/>
    <property type="match status" value="1"/>
</dbReference>
<dbReference type="Pfam" id="PF10318">
    <property type="entry name" value="7TM_GPCR_Srh"/>
    <property type="match status" value="2"/>
</dbReference>
<gene>
    <name evidence="3" type="ORF">CAEBREN_17515</name>
</gene>
<feature type="transmembrane region" description="Helical" evidence="2">
    <location>
        <begin position="57"/>
        <end position="78"/>
    </location>
</feature>
<keyword evidence="2" id="KW-0812">Transmembrane</keyword>
<feature type="compositionally biased region" description="Basic residues" evidence="1">
    <location>
        <begin position="276"/>
        <end position="289"/>
    </location>
</feature>
<protein>
    <submittedName>
        <fullName evidence="3">Uncharacterized protein</fullName>
    </submittedName>
</protein>
<evidence type="ECO:0000313" key="4">
    <source>
        <dbReference type="Proteomes" id="UP000008068"/>
    </source>
</evidence>
<dbReference type="InterPro" id="IPR019422">
    <property type="entry name" value="7TM_GPCR_serpentine_rcpt_Srh"/>
</dbReference>
<dbReference type="EMBL" id="GL379894">
    <property type="protein sequence ID" value="EGT32211.1"/>
    <property type="molecule type" value="Genomic_DNA"/>
</dbReference>
<dbReference type="STRING" id="135651.G0NJ55"/>
<dbReference type="PANTHER" id="PTHR46891:SF1">
    <property type="entry name" value="SERPENTINE RECEPTOR, CLASS H"/>
    <property type="match status" value="1"/>
</dbReference>
<reference evidence="4" key="1">
    <citation type="submission" date="2011-07" db="EMBL/GenBank/DDBJ databases">
        <authorList>
            <consortium name="Caenorhabditis brenneri Sequencing and Analysis Consortium"/>
            <person name="Wilson R.K."/>
        </authorList>
    </citation>
    <scope>NUCLEOTIDE SEQUENCE [LARGE SCALE GENOMIC DNA]</scope>
    <source>
        <strain evidence="4">PB2801</strain>
    </source>
</reference>
<dbReference type="AlphaFoldDB" id="G0NJ55"/>
<keyword evidence="2" id="KW-1133">Transmembrane helix</keyword>
<evidence type="ECO:0000313" key="3">
    <source>
        <dbReference type="EMBL" id="EGT32211.1"/>
    </source>
</evidence>
<dbReference type="HOGENOM" id="CLU_872179_0_0_1"/>
<dbReference type="InParanoid" id="G0NJ55"/>
<dbReference type="eggNOG" id="ENOG502QZY3">
    <property type="taxonomic scope" value="Eukaryota"/>
</dbReference>
<feature type="transmembrane region" description="Helical" evidence="2">
    <location>
        <begin position="220"/>
        <end position="242"/>
    </location>
</feature>
<feature type="transmembrane region" description="Helical" evidence="2">
    <location>
        <begin position="174"/>
        <end position="199"/>
    </location>
</feature>
<feature type="region of interest" description="Disordered" evidence="1">
    <location>
        <begin position="276"/>
        <end position="295"/>
    </location>
</feature>
<feature type="transmembrane region" description="Helical" evidence="2">
    <location>
        <begin position="25"/>
        <end position="45"/>
    </location>
</feature>
<dbReference type="OMA" id="LMCVAYH"/>
<evidence type="ECO:0000256" key="2">
    <source>
        <dbReference type="SAM" id="Phobius"/>
    </source>
</evidence>
<keyword evidence="2" id="KW-0472">Membrane</keyword>
<dbReference type="Proteomes" id="UP000008068">
    <property type="component" value="Unassembled WGS sequence"/>
</dbReference>
<name>G0NJ55_CAEBE</name>
<sequence length="319" mass="36912">MEDSITSKMESRNCSIPAPKLFSDIMHYSHIVSFPVYLATLIILFREKSKIFRTYKWFIIVHVIINIATECYVSLFMLPVTYLPLPMFRCTGWLGQLKAVMILRTKPFFPKFAKWQLNFYRFSIIFHPIIGTVTFSPNVLAQDVERIRLFKAHPSFPPEITCYSVIVAVLDNEMFWVLITFYCCQIVVSVTGSLGPLLYIVKFIKKGLTLSAETAKLQKILVMSLFIQGAIHSIFIITPTFFQIYAMFFELHTTDYRSVSEPLNLSTKLSIDKVKPKHSNKRQKQRTSRRQLFQEVTSWSDRTKKEEGSVVSASVLARD</sequence>
<evidence type="ECO:0000256" key="1">
    <source>
        <dbReference type="SAM" id="MobiDB-lite"/>
    </source>
</evidence>
<proteinExistence type="predicted"/>
<dbReference type="OrthoDB" id="5849233at2759"/>
<keyword evidence="4" id="KW-1185">Reference proteome</keyword>
<organism evidence="4">
    <name type="scientific">Caenorhabditis brenneri</name>
    <name type="common">Nematode worm</name>
    <dbReference type="NCBI Taxonomy" id="135651"/>
    <lineage>
        <taxon>Eukaryota</taxon>
        <taxon>Metazoa</taxon>
        <taxon>Ecdysozoa</taxon>
        <taxon>Nematoda</taxon>
        <taxon>Chromadorea</taxon>
        <taxon>Rhabditida</taxon>
        <taxon>Rhabditina</taxon>
        <taxon>Rhabditomorpha</taxon>
        <taxon>Rhabditoidea</taxon>
        <taxon>Rhabditidae</taxon>
        <taxon>Peloderinae</taxon>
        <taxon>Caenorhabditis</taxon>
    </lineage>
</organism>
<accession>G0NJ55</accession>